<dbReference type="GO" id="GO:2000042">
    <property type="term" value="P:negative regulation of double-strand break repair via homologous recombination"/>
    <property type="evidence" value="ECO:0007669"/>
    <property type="project" value="InterPro"/>
</dbReference>
<dbReference type="PANTHER" id="PTHR32121">
    <property type="entry name" value="PCNA-INTERACTING PARTNER"/>
    <property type="match status" value="1"/>
</dbReference>
<evidence type="ECO:0000256" key="5">
    <source>
        <dbReference type="ARBA" id="ARBA00022490"/>
    </source>
</evidence>
<evidence type="ECO:0000313" key="14">
    <source>
        <dbReference type="RefSeq" id="XP_022089979.1"/>
    </source>
</evidence>
<proteinExistence type="inferred from homology"/>
<dbReference type="OrthoDB" id="6427080at2759"/>
<keyword evidence="13" id="KW-1185">Reference proteome</keyword>
<evidence type="ECO:0000256" key="7">
    <source>
        <dbReference type="ARBA" id="ARBA00023125"/>
    </source>
</evidence>
<dbReference type="AlphaFoldDB" id="A0A8B7Y9R4"/>
<reference evidence="14" key="1">
    <citation type="submission" date="2025-08" db="UniProtKB">
        <authorList>
            <consortium name="RefSeq"/>
        </authorList>
    </citation>
    <scope>IDENTIFICATION</scope>
</reference>
<name>A0A8B7Y9R4_ACAPL</name>
<evidence type="ECO:0000256" key="10">
    <source>
        <dbReference type="ARBA" id="ARBA00031632"/>
    </source>
</evidence>
<keyword evidence="8" id="KW-0234">DNA repair</keyword>
<dbReference type="Gene3D" id="1.10.486.10">
    <property type="entry name" value="PCRA, domain 4"/>
    <property type="match status" value="1"/>
</dbReference>
<evidence type="ECO:0000256" key="12">
    <source>
        <dbReference type="SAM" id="MobiDB-lite"/>
    </source>
</evidence>
<dbReference type="GO" id="GO:0006281">
    <property type="term" value="P:DNA repair"/>
    <property type="evidence" value="ECO:0007669"/>
    <property type="project" value="UniProtKB-KW"/>
</dbReference>
<evidence type="ECO:0000256" key="1">
    <source>
        <dbReference type="ARBA" id="ARBA00004123"/>
    </source>
</evidence>
<evidence type="ECO:0000256" key="3">
    <source>
        <dbReference type="ARBA" id="ARBA00009135"/>
    </source>
</evidence>
<keyword evidence="6" id="KW-0227">DNA damage</keyword>
<dbReference type="InterPro" id="IPR038932">
    <property type="entry name" value="PARPBP"/>
</dbReference>
<dbReference type="GO" id="GO:0005634">
    <property type="term" value="C:nucleus"/>
    <property type="evidence" value="ECO:0007669"/>
    <property type="project" value="UniProtKB-SubCell"/>
</dbReference>
<dbReference type="KEGG" id="aplc:110978931"/>
<dbReference type="Proteomes" id="UP000694845">
    <property type="component" value="Unplaced"/>
</dbReference>
<dbReference type="GO" id="GO:0005737">
    <property type="term" value="C:cytoplasm"/>
    <property type="evidence" value="ECO:0007669"/>
    <property type="project" value="UniProtKB-SubCell"/>
</dbReference>
<feature type="region of interest" description="Disordered" evidence="12">
    <location>
        <begin position="600"/>
        <end position="633"/>
    </location>
</feature>
<keyword evidence="7" id="KW-0238">DNA-binding</keyword>
<evidence type="ECO:0000256" key="6">
    <source>
        <dbReference type="ARBA" id="ARBA00022763"/>
    </source>
</evidence>
<evidence type="ECO:0000256" key="2">
    <source>
        <dbReference type="ARBA" id="ARBA00004496"/>
    </source>
</evidence>
<accession>A0A8B7Y9R4</accession>
<keyword evidence="5" id="KW-0963">Cytoplasm</keyword>
<comment type="similarity">
    <text evidence="3">Belongs to the PARI family.</text>
</comment>
<evidence type="ECO:0000256" key="8">
    <source>
        <dbReference type="ARBA" id="ARBA00023204"/>
    </source>
</evidence>
<feature type="region of interest" description="Disordered" evidence="12">
    <location>
        <begin position="675"/>
        <end position="695"/>
    </location>
</feature>
<dbReference type="RefSeq" id="XP_022089979.1">
    <property type="nucleotide sequence ID" value="XM_022234287.1"/>
</dbReference>
<gene>
    <name evidence="14" type="primary">LOC110978931</name>
</gene>
<protein>
    <recommendedName>
        <fullName evidence="4">PCNA-interacting partner</fullName>
    </recommendedName>
    <alternativeName>
        <fullName evidence="10">PARP-1 binding protein</fullName>
    </alternativeName>
    <alternativeName>
        <fullName evidence="11">PARP1-binding protein</fullName>
    </alternativeName>
</protein>
<keyword evidence="9" id="KW-0539">Nucleus</keyword>
<dbReference type="PANTHER" id="PTHR32121:SF0">
    <property type="entry name" value="PCNA-INTERACTING PARTNER"/>
    <property type="match status" value="1"/>
</dbReference>
<dbReference type="GO" id="GO:0000785">
    <property type="term" value="C:chromatin"/>
    <property type="evidence" value="ECO:0007669"/>
    <property type="project" value="TreeGrafter"/>
</dbReference>
<evidence type="ECO:0000256" key="9">
    <source>
        <dbReference type="ARBA" id="ARBA00023242"/>
    </source>
</evidence>
<dbReference type="OMA" id="CSSQVKM"/>
<evidence type="ECO:0000256" key="4">
    <source>
        <dbReference type="ARBA" id="ARBA00014320"/>
    </source>
</evidence>
<organism evidence="13 14">
    <name type="scientific">Acanthaster planci</name>
    <name type="common">Crown-of-thorns starfish</name>
    <dbReference type="NCBI Taxonomy" id="133434"/>
    <lineage>
        <taxon>Eukaryota</taxon>
        <taxon>Metazoa</taxon>
        <taxon>Echinodermata</taxon>
        <taxon>Eleutherozoa</taxon>
        <taxon>Asterozoa</taxon>
        <taxon>Asteroidea</taxon>
        <taxon>Valvatacea</taxon>
        <taxon>Valvatida</taxon>
        <taxon>Acanthasteridae</taxon>
        <taxon>Acanthaster</taxon>
    </lineage>
</organism>
<dbReference type="GeneID" id="110978931"/>
<sequence>MADKSSEVCVLPVFHLTGYDKRQLPQILDAVEKKLHCRLVEDLPLPFDEDIIFLVGESELCDAAIPVKTPSQLLLEVFQRLKPRVPGCKTILSAESQLVVMQLCLAEHSKEKYGVYEADVSQVSRATSELNEHKLTQCDGDSPAGRCQNSPAEISASLSPSRAVGRRYKAFLSSCGMLDIPDIYQQVQTLLHENRSVAKLFRATTRLIVLQWPSQLMERKILKLLCGGASPTEISVDMLWASLGAIGDGESRPEVCDRDWEMVQNLSKDKCCPASTPKPPKSPVSSTEVLVQHVFLSFLGLLVNSRDEIALARCLSYSPSGLDHKGFTALKNAAKMKNMSMYQTAVSYITRLRLGGRSYAPGSDMSSLADHVKSLGEFVTNVQKLQVLVEEVPNTRQCITKVLLLIKNILCKCRDTVFKQAAVEKVCQKLLTKFDTLLTVFDRRSTSSPPKAVNQGGSVLGRKTLKVILAFLDQEATSPAHHNAVDVLSECTLTQTTPVQVPSFLARFRSPEVVNPKSPEHQALKERLMAPKEQETKQVKIFGYKSVMAWAEPDRRNPLQEQNLNTDWNIPSQANNQPIKLWAETPPEKHNRARVFTHEFESPVGSPPSQLLTRPHQRQGMIDGTPKRPKGRVSKMADAMMDKENLLAYPREGGKAQGAGIKKKGTEVKRRVKRVLMEDTGNSQPSKKVKKGVASQKKQVALVKGQKTLNQFFRL</sequence>
<comment type="subcellular location">
    <subcellularLocation>
        <location evidence="2">Cytoplasm</location>
    </subcellularLocation>
    <subcellularLocation>
        <location evidence="1">Nucleus</location>
    </subcellularLocation>
</comment>
<evidence type="ECO:0000256" key="11">
    <source>
        <dbReference type="ARBA" id="ARBA00032731"/>
    </source>
</evidence>
<dbReference type="GO" id="GO:0003677">
    <property type="term" value="F:DNA binding"/>
    <property type="evidence" value="ECO:0007669"/>
    <property type="project" value="UniProtKB-KW"/>
</dbReference>
<evidence type="ECO:0000313" key="13">
    <source>
        <dbReference type="Proteomes" id="UP000694845"/>
    </source>
</evidence>